<dbReference type="OrthoDB" id="28007at10239"/>
<name>M4QRR6_9CAUD</name>
<evidence type="ECO:0000313" key="3">
    <source>
        <dbReference type="Proteomes" id="UP000201252"/>
    </source>
</evidence>
<proteinExistence type="predicted"/>
<gene>
    <name evidence="2" type="ORF">SWZG_00030</name>
</gene>
<accession>M4QRR6</accession>
<dbReference type="KEGG" id="vg:15010931"/>
<dbReference type="RefSeq" id="YP_007674395.1">
    <property type="nucleotide sequence ID" value="NC_020851.1"/>
</dbReference>
<dbReference type="Proteomes" id="UP000201252">
    <property type="component" value="Segment"/>
</dbReference>
<evidence type="ECO:0000256" key="1">
    <source>
        <dbReference type="SAM" id="Coils"/>
    </source>
</evidence>
<keyword evidence="1" id="KW-0175">Coiled coil</keyword>
<sequence>MAIRKPSEYFDREKASVENVIQGSIENPELNTISDAYDAFKRNLSKVDVLTDFSETLGNYQSNIEKVNHLSEKIDEIDGDIKNLLTKEDLDKALVSQLLFLEECIRDVQEKVKGINQKNLTQVKLDVSSLSETVNTFIDDELPRYEKLVSDSEIRLTNRCEVLEEELKETLDNIKDVVDEKYVQDFNSLNEELGRIKKNDIPKYKNLIVDSEIKTDSKIKEFAEFLDNTVNDVVSKIELVKEDNTEIFDTLNSKVSEVNQIHDLMLEDIEKSETTRDELDKKVVDLKIEILRNESHIENQNKSIETIHEDVKSAIDKLSIEEIQKNNSRLASKVKYIEEVFEKFNEKEILNESIITEPSSSDNSDPLTPLDQKFVTLDQLQSHYRLFVNRIQQQLSSLGGGGETKLKYLDDIVGIATNASAYNGKFLKYDHSIEKFEFVTVSGGGGGSQTLDETLQLGDTSTRGMSVGVVTSTKLHVDPVGSGVTYSEDLVVVGNGRVTGILSIGTSSIVLDSNNNSITGTGNLNISGVSTFSGDVTITSTGNLILDSNGTQKVIFKDSSIDGLELAYYTNGDYLSIQKSSNTHSLLRAYRDGGQIELYYSNAKKLETTGIGISVFNGASDTATIAGPSNLIIDPGVVGDNTGIVRIKGDLYVDGTETFVNSTTVEIADKVIGIATTCTSNLLTDGAGIGIGSDKTFLYEFNSGTNPSLKSSENLNVLTGKGYQVNQVEVLNATTLGSSVVNSSLTSVGTLSALTVGGDLSIADKIIHDGDTDTAIRFPAADTVAVETAGAERLRITSAGNVGIGTDNPQGILHVSSGTSGDATLILEADTDNNDETDNPNIVFRQDGALDLGSIGMNLTNSSSIGPSNALYLATSSGDAAIVFATGTTNGYTNATERLRITSTGNVGINSTSPSEKLDVIGTVKATTFSGNLPTTDLTGTITNAQLAGSIANSKLANDSVSYGGVSLDLGASDATPAFDLSDATNYPTSSLSGTISAAQLANTSVSAGSYTNSDITVDAQGRITAASNGSGGGGATAIKCAIYKDATGGENFNATTATRISNIDDAASFNDAIFSESGGVYTINETGVYEVNIEFCLNGTTGSNYRYTGELDMRLNSDTGTLLARVHDGYIRRTSNANQTAFNLNTIESFTTGDNFRFTLRRTNINTGTAITIADTCRVMIKQLST</sequence>
<protein>
    <submittedName>
        <fullName evidence="2">Uncharacterized protein</fullName>
    </submittedName>
</protein>
<organism evidence="2 3">
    <name type="scientific">Synechococcus phage S-SKS1</name>
    <dbReference type="NCBI Taxonomy" id="754042"/>
    <lineage>
        <taxon>Viruses</taxon>
        <taxon>Duplodnaviria</taxon>
        <taxon>Heunggongvirae</taxon>
        <taxon>Uroviricota</taxon>
        <taxon>Caudoviricetes</taxon>
        <taxon>Llyrvirus</taxon>
        <taxon>Llyrvirus SSKS1</taxon>
    </lineage>
</organism>
<keyword evidence="3" id="KW-1185">Reference proteome</keyword>
<feature type="coiled-coil region" evidence="1">
    <location>
        <begin position="153"/>
        <end position="180"/>
    </location>
</feature>
<dbReference type="EMBL" id="HQ633071">
    <property type="protein sequence ID" value="AGH31543.1"/>
    <property type="molecule type" value="Genomic_DNA"/>
</dbReference>
<evidence type="ECO:0000313" key="2">
    <source>
        <dbReference type="EMBL" id="AGH31543.1"/>
    </source>
</evidence>
<reference evidence="2 3" key="1">
    <citation type="submission" date="2010-10" db="EMBL/GenBank/DDBJ databases">
        <title>The Genome Sequence of Synechococcus phage S-SKS1.</title>
        <authorList>
            <consortium name="The Broad Institute Genome Sequencing Platform"/>
            <person name="Henn M.R."/>
            <person name="Clokie M."/>
            <person name="Levin J."/>
            <person name="Malboeuf C."/>
            <person name="Casali M."/>
            <person name="Russ C."/>
            <person name="Lennon N."/>
            <person name="Chapman S.B."/>
            <person name="Erlich R."/>
            <person name="Young S.K."/>
            <person name="Yandava C."/>
            <person name="Zeng Q."/>
            <person name="Alvarado L."/>
            <person name="Anderson S."/>
            <person name="Berlin A."/>
            <person name="Chen Z."/>
            <person name="Freedman E."/>
            <person name="Gellesch M."/>
            <person name="Goldberg J."/>
            <person name="Green L."/>
            <person name="Griggs A."/>
            <person name="Gujja S."/>
            <person name="Heilman E.R."/>
            <person name="Heiman D."/>
            <person name="Hollinger A."/>
            <person name="Howarth C."/>
            <person name="Larson L."/>
            <person name="Mehta T."/>
            <person name="Pearson M."/>
            <person name="Roberts A."/>
            <person name="Ryan E."/>
            <person name="Saif S."/>
            <person name="Shea T."/>
            <person name="Shenoy N."/>
            <person name="Sisk P."/>
            <person name="Stolte C."/>
            <person name="Sykes S."/>
            <person name="White J."/>
            <person name="Haas B."/>
            <person name="Nusbaum C."/>
            <person name="Birren B."/>
        </authorList>
    </citation>
    <scope>NUCLEOTIDE SEQUENCE [LARGE SCALE GENOMIC DNA]</scope>
</reference>
<dbReference type="GeneID" id="15010931"/>